<comment type="similarity">
    <text evidence="1 5">Belongs to the MsrB Met sulfoxide reductase family.</text>
</comment>
<comment type="catalytic activity">
    <reaction evidence="4 5">
        <text>L-methionyl-[protein] + [thioredoxin]-disulfide + H2O = L-methionyl-(R)-S-oxide-[protein] + [thioredoxin]-dithiol</text>
        <dbReference type="Rhea" id="RHEA:24164"/>
        <dbReference type="Rhea" id="RHEA-COMP:10698"/>
        <dbReference type="Rhea" id="RHEA-COMP:10700"/>
        <dbReference type="Rhea" id="RHEA-COMP:12313"/>
        <dbReference type="Rhea" id="RHEA-COMP:12314"/>
        <dbReference type="ChEBI" id="CHEBI:15377"/>
        <dbReference type="ChEBI" id="CHEBI:16044"/>
        <dbReference type="ChEBI" id="CHEBI:29950"/>
        <dbReference type="ChEBI" id="CHEBI:45764"/>
        <dbReference type="ChEBI" id="CHEBI:50058"/>
        <dbReference type="EC" id="1.8.4.12"/>
    </reaction>
</comment>
<keyword evidence="5" id="KW-0862">Zinc</keyword>
<keyword evidence="3 5" id="KW-0560">Oxidoreductase</keyword>
<accession>A0A7S0QN99</accession>
<evidence type="ECO:0000256" key="5">
    <source>
        <dbReference type="RuleBase" id="RU365044"/>
    </source>
</evidence>
<feature type="domain" description="MsrB" evidence="6">
    <location>
        <begin position="109"/>
        <end position="234"/>
    </location>
</feature>
<dbReference type="GO" id="GO:0005737">
    <property type="term" value="C:cytoplasm"/>
    <property type="evidence" value="ECO:0007669"/>
    <property type="project" value="TreeGrafter"/>
</dbReference>
<organism evidence="7">
    <name type="scientific">Pyramimonas obovata</name>
    <dbReference type="NCBI Taxonomy" id="1411642"/>
    <lineage>
        <taxon>Eukaryota</taxon>
        <taxon>Viridiplantae</taxon>
        <taxon>Chlorophyta</taxon>
        <taxon>Pyramimonadophyceae</taxon>
        <taxon>Pyramimonadales</taxon>
        <taxon>Pyramimonadaceae</taxon>
        <taxon>Pyramimonas</taxon>
        <taxon>Pyramimonas incertae sedis</taxon>
    </lineage>
</organism>
<protein>
    <recommendedName>
        <fullName evidence="2 5">Peptide-methionine (R)-S-oxide reductase</fullName>
        <ecNumber evidence="2 5">1.8.4.12</ecNumber>
    </recommendedName>
</protein>
<evidence type="ECO:0000256" key="1">
    <source>
        <dbReference type="ARBA" id="ARBA00007174"/>
    </source>
</evidence>
<dbReference type="EC" id="1.8.4.12" evidence="2 5"/>
<dbReference type="PROSITE" id="PS51790">
    <property type="entry name" value="MSRB"/>
    <property type="match status" value="1"/>
</dbReference>
<name>A0A7S0QN99_9CHLO</name>
<dbReference type="PANTHER" id="PTHR10173:SF52">
    <property type="entry name" value="METHIONINE-R-SULFOXIDE REDUCTASE B1"/>
    <property type="match status" value="1"/>
</dbReference>
<keyword evidence="5" id="KW-0479">Metal-binding</keyword>
<dbReference type="InterPro" id="IPR028427">
    <property type="entry name" value="Met_Sox_Rdtase_MsrB"/>
</dbReference>
<dbReference type="PANTHER" id="PTHR10173">
    <property type="entry name" value="METHIONINE SULFOXIDE REDUCTASE"/>
    <property type="match status" value="1"/>
</dbReference>
<dbReference type="NCBIfam" id="TIGR00357">
    <property type="entry name" value="peptide-methionine (R)-S-oxide reductase MsrB"/>
    <property type="match status" value="1"/>
</dbReference>
<dbReference type="AlphaFoldDB" id="A0A7S0QN99"/>
<comment type="function">
    <text evidence="5">Catalyzes the reduction of methionine sulfoxide (MetSO) to methionine in proteins. Plays a protective role against oxidative stress by restoring activity to proteins that have been inactivated by methionine oxidation. MSRB family specifically reduces the MetSO R-enantiomer.</text>
</comment>
<gene>
    <name evidence="7" type="ORF">POBO1169_LOCUS1212</name>
</gene>
<comment type="cofactor">
    <cofactor evidence="5">
        <name>Zn(2+)</name>
        <dbReference type="ChEBI" id="CHEBI:29105"/>
    </cofactor>
    <text evidence="5">Binds 1 zinc ion per subunit.</text>
</comment>
<dbReference type="Pfam" id="PF01641">
    <property type="entry name" value="SelR"/>
    <property type="match status" value="1"/>
</dbReference>
<evidence type="ECO:0000313" key="7">
    <source>
        <dbReference type="EMBL" id="CAD8649764.1"/>
    </source>
</evidence>
<dbReference type="SUPFAM" id="SSF51316">
    <property type="entry name" value="Mss4-like"/>
    <property type="match status" value="1"/>
</dbReference>
<sequence length="237" mass="25808">MMFPRATPTWNPACSASALGVAAPSVGVRTNGSVRCALRRTSSALVRTHGIRSVAVRARHTRVMASSVPSPEEASQMTRRVVGFVWPWAALWLLNQQSPVGDVEIKKSKEDWKSELSPESYNVLIERGTERAFTSPFDKQYPKTGEYTCAGCGSSLFPAATKFNSGTGWPSFFDTIPGKVDLTLQPLYVIGDFGCRECRCHRCGGHLGHVFSDGPKPTGKRYCINGVALEYKADSSA</sequence>
<dbReference type="InterPro" id="IPR002579">
    <property type="entry name" value="Met_Sox_Rdtase_MsrB_dom"/>
</dbReference>
<dbReference type="EMBL" id="HBFA01002480">
    <property type="protein sequence ID" value="CAD8649764.1"/>
    <property type="molecule type" value="Transcribed_RNA"/>
</dbReference>
<evidence type="ECO:0000256" key="4">
    <source>
        <dbReference type="ARBA" id="ARBA00048488"/>
    </source>
</evidence>
<reference evidence="7" key="1">
    <citation type="submission" date="2021-01" db="EMBL/GenBank/DDBJ databases">
        <authorList>
            <person name="Corre E."/>
            <person name="Pelletier E."/>
            <person name="Niang G."/>
            <person name="Scheremetjew M."/>
            <person name="Finn R."/>
            <person name="Kale V."/>
            <person name="Holt S."/>
            <person name="Cochrane G."/>
            <person name="Meng A."/>
            <person name="Brown T."/>
            <person name="Cohen L."/>
        </authorList>
    </citation>
    <scope>NUCLEOTIDE SEQUENCE</scope>
    <source>
        <strain evidence="7">CCMP722</strain>
    </source>
</reference>
<dbReference type="Gene3D" id="2.170.150.20">
    <property type="entry name" value="Peptide methionine sulfoxide reductase"/>
    <property type="match status" value="1"/>
</dbReference>
<dbReference type="GO" id="GO:0033743">
    <property type="term" value="F:peptide-methionine (R)-S-oxide reductase activity"/>
    <property type="evidence" value="ECO:0007669"/>
    <property type="project" value="UniProtKB-EC"/>
</dbReference>
<dbReference type="GO" id="GO:0006979">
    <property type="term" value="P:response to oxidative stress"/>
    <property type="evidence" value="ECO:0007669"/>
    <property type="project" value="InterPro"/>
</dbReference>
<evidence type="ECO:0000259" key="6">
    <source>
        <dbReference type="PROSITE" id="PS51790"/>
    </source>
</evidence>
<evidence type="ECO:0000256" key="2">
    <source>
        <dbReference type="ARBA" id="ARBA00012499"/>
    </source>
</evidence>
<dbReference type="GO" id="GO:0030091">
    <property type="term" value="P:protein repair"/>
    <property type="evidence" value="ECO:0007669"/>
    <property type="project" value="InterPro"/>
</dbReference>
<dbReference type="InterPro" id="IPR011057">
    <property type="entry name" value="Mss4-like_sf"/>
</dbReference>
<evidence type="ECO:0000256" key="3">
    <source>
        <dbReference type="ARBA" id="ARBA00023002"/>
    </source>
</evidence>
<dbReference type="GO" id="GO:0046872">
    <property type="term" value="F:metal ion binding"/>
    <property type="evidence" value="ECO:0007669"/>
    <property type="project" value="UniProtKB-KW"/>
</dbReference>
<proteinExistence type="inferred from homology"/>